<protein>
    <submittedName>
        <fullName evidence="3">Uncharacterized protein</fullName>
    </submittedName>
</protein>
<dbReference type="AlphaFoldDB" id="A0A5E4A257"/>
<dbReference type="Proteomes" id="UP000662637">
    <property type="component" value="Unassembled WGS sequence"/>
</dbReference>
<accession>A0A5E4A257</accession>
<name>A0A5E4A257_MARMO</name>
<dbReference type="EMBL" id="WJEC01007802">
    <property type="protein sequence ID" value="KAF7467652.1"/>
    <property type="molecule type" value="Genomic_DNA"/>
</dbReference>
<dbReference type="EMBL" id="CABDUW010000002">
    <property type="protein sequence ID" value="VTJ51119.1"/>
    <property type="molecule type" value="Genomic_DNA"/>
</dbReference>
<feature type="region of interest" description="Disordered" evidence="1">
    <location>
        <begin position="27"/>
        <end position="68"/>
    </location>
</feature>
<reference evidence="3 4" key="1">
    <citation type="submission" date="2019-04" db="EMBL/GenBank/DDBJ databases">
        <authorList>
            <person name="Alioto T."/>
            <person name="Alioto T."/>
        </authorList>
    </citation>
    <scope>NUCLEOTIDE SEQUENCE [LARGE SCALE GENOMIC DNA]</scope>
</reference>
<evidence type="ECO:0000313" key="2">
    <source>
        <dbReference type="EMBL" id="KAF7467652.1"/>
    </source>
</evidence>
<dbReference type="Proteomes" id="UP000335636">
    <property type="component" value="Unassembled WGS sequence"/>
</dbReference>
<gene>
    <name evidence="2" type="ORF">GHT09_001110</name>
    <name evidence="3" type="ORF">MONAX_5E029651</name>
</gene>
<keyword evidence="4" id="KW-1185">Reference proteome</keyword>
<sequence length="68" mass="6893">MRICVGPGCLNWGASVMLAEVREAGPGTAASSVARRPQLFPVSGGSGRRGSGDDLQRLGGDSACFLEG</sequence>
<organism evidence="3 4">
    <name type="scientific">Marmota monax</name>
    <name type="common">Woodchuck</name>
    <dbReference type="NCBI Taxonomy" id="9995"/>
    <lineage>
        <taxon>Eukaryota</taxon>
        <taxon>Metazoa</taxon>
        <taxon>Chordata</taxon>
        <taxon>Craniata</taxon>
        <taxon>Vertebrata</taxon>
        <taxon>Euteleostomi</taxon>
        <taxon>Mammalia</taxon>
        <taxon>Eutheria</taxon>
        <taxon>Euarchontoglires</taxon>
        <taxon>Glires</taxon>
        <taxon>Rodentia</taxon>
        <taxon>Sciuromorpha</taxon>
        <taxon>Sciuridae</taxon>
        <taxon>Xerinae</taxon>
        <taxon>Marmotini</taxon>
        <taxon>Marmota</taxon>
    </lineage>
</organism>
<evidence type="ECO:0000313" key="4">
    <source>
        <dbReference type="Proteomes" id="UP000335636"/>
    </source>
</evidence>
<reference evidence="2" key="2">
    <citation type="submission" date="2020-08" db="EMBL/GenBank/DDBJ databases">
        <authorList>
            <person name="Shumante A."/>
            <person name="Zimin A.V."/>
            <person name="Puiu D."/>
            <person name="Salzberg S.L."/>
        </authorList>
    </citation>
    <scope>NUCLEOTIDE SEQUENCE</scope>
    <source>
        <strain evidence="2">WC2-LM</strain>
        <tissue evidence="2">Liver</tissue>
    </source>
</reference>
<proteinExistence type="predicted"/>
<evidence type="ECO:0000313" key="3">
    <source>
        <dbReference type="EMBL" id="VTJ51119.1"/>
    </source>
</evidence>
<evidence type="ECO:0000256" key="1">
    <source>
        <dbReference type="SAM" id="MobiDB-lite"/>
    </source>
</evidence>